<comment type="caution">
    <text evidence="4">Lacks conserved residue(s) required for the propagation of feature annotation.</text>
</comment>
<dbReference type="InterPro" id="IPR004607">
    <property type="entry name" value="GART"/>
</dbReference>
<evidence type="ECO:0000256" key="2">
    <source>
        <dbReference type="ARBA" id="ARBA00022679"/>
    </source>
</evidence>
<comment type="function">
    <text evidence="4">Catalyzes the transfer of a formyl group from 10-formyltetrahydrofolate to 5-phospho-ribosyl-glycinamide (GAR), producing 5-phospho-ribosyl-N-formylglycinamide (FGAR) and tetrahydrofolate.</text>
</comment>
<name>A0ABQ3UW61_9CHLR</name>
<dbReference type="InterPro" id="IPR036477">
    <property type="entry name" value="Formyl_transf_N_sf"/>
</dbReference>
<dbReference type="PANTHER" id="PTHR43369:SF2">
    <property type="entry name" value="PHOSPHORIBOSYLGLYCINAMIDE FORMYLTRANSFERASE"/>
    <property type="match status" value="1"/>
</dbReference>
<dbReference type="PANTHER" id="PTHR43369">
    <property type="entry name" value="PHOSPHORIBOSYLGLYCINAMIDE FORMYLTRANSFERASE"/>
    <property type="match status" value="1"/>
</dbReference>
<keyword evidence="2 4" id="KW-0808">Transferase</keyword>
<keyword evidence="7" id="KW-1185">Reference proteome</keyword>
<comment type="similarity">
    <text evidence="4">Belongs to the GART family.</text>
</comment>
<accession>A0ABQ3UW61</accession>
<proteinExistence type="inferred from homology"/>
<comment type="catalytic activity">
    <reaction evidence="4">
        <text>N(1)-(5-phospho-beta-D-ribosyl)glycinamide + (6R)-10-formyltetrahydrofolate = N(2)-formyl-N(1)-(5-phospho-beta-D-ribosyl)glycinamide + (6S)-5,6,7,8-tetrahydrofolate + H(+)</text>
        <dbReference type="Rhea" id="RHEA:15053"/>
        <dbReference type="ChEBI" id="CHEBI:15378"/>
        <dbReference type="ChEBI" id="CHEBI:57453"/>
        <dbReference type="ChEBI" id="CHEBI:143788"/>
        <dbReference type="ChEBI" id="CHEBI:147286"/>
        <dbReference type="ChEBI" id="CHEBI:195366"/>
        <dbReference type="EC" id="2.1.2.2"/>
    </reaction>
</comment>
<dbReference type="SUPFAM" id="SSF53328">
    <property type="entry name" value="Formyltransferase"/>
    <property type="match status" value="1"/>
</dbReference>
<comment type="caution">
    <text evidence="6">The sequence shown here is derived from an EMBL/GenBank/DDBJ whole genome shotgun (WGS) entry which is preliminary data.</text>
</comment>
<feature type="binding site" evidence="4">
    <location>
        <position position="108"/>
    </location>
    <ligand>
        <name>(6R)-10-formyltetrahydrofolate</name>
        <dbReference type="ChEBI" id="CHEBI:195366"/>
    </ligand>
</feature>
<comment type="pathway">
    <text evidence="1 4">Purine metabolism; IMP biosynthesis via de novo pathway; N(2)-formyl-N(1)-(5-phospho-D-ribosyl)glycinamide from N(1)-(5-phospho-D-ribosyl)glycinamide (10-formyl THF route): step 1/1.</text>
</comment>
<evidence type="ECO:0000313" key="7">
    <source>
        <dbReference type="Proteomes" id="UP000654345"/>
    </source>
</evidence>
<feature type="site" description="Raises pKa of active site His" evidence="4">
    <location>
        <position position="151"/>
    </location>
</feature>
<organism evidence="6 7">
    <name type="scientific">Ktedonobacter robiniae</name>
    <dbReference type="NCBI Taxonomy" id="2778365"/>
    <lineage>
        <taxon>Bacteria</taxon>
        <taxon>Bacillati</taxon>
        <taxon>Chloroflexota</taxon>
        <taxon>Ktedonobacteria</taxon>
        <taxon>Ktedonobacterales</taxon>
        <taxon>Ktedonobacteraceae</taxon>
        <taxon>Ktedonobacter</taxon>
    </lineage>
</organism>
<dbReference type="CDD" id="cd08645">
    <property type="entry name" value="FMT_core_GART"/>
    <property type="match status" value="1"/>
</dbReference>
<evidence type="ECO:0000313" key="6">
    <source>
        <dbReference type="EMBL" id="GHO57081.1"/>
    </source>
</evidence>
<feature type="active site" description="Proton donor" evidence="4">
    <location>
        <position position="110"/>
    </location>
</feature>
<dbReference type="EMBL" id="BNJG01000002">
    <property type="protein sequence ID" value="GHO57081.1"/>
    <property type="molecule type" value="Genomic_DNA"/>
</dbReference>
<dbReference type="InterPro" id="IPR002376">
    <property type="entry name" value="Formyl_transf_N"/>
</dbReference>
<evidence type="ECO:0000256" key="1">
    <source>
        <dbReference type="ARBA" id="ARBA00005054"/>
    </source>
</evidence>
<dbReference type="Gene3D" id="3.40.50.170">
    <property type="entry name" value="Formyl transferase, N-terminal domain"/>
    <property type="match status" value="1"/>
</dbReference>
<dbReference type="NCBIfam" id="TIGR00639">
    <property type="entry name" value="PurN"/>
    <property type="match status" value="1"/>
</dbReference>
<evidence type="ECO:0000259" key="5">
    <source>
        <dbReference type="Pfam" id="PF00551"/>
    </source>
</evidence>
<sequence length="202" mass="21970">MRLKLGFLASHGGSSFQAIYRAIRAGQLDAEACVVISNNSKSAALAFARTAGVPAYHLSLQTESTPELLDEAIKRALQAHGVQSVVLSGYMKKLGPQTLATYHQRIFNIHPALLPKYGGQGMYGDHVHQAVLAAGERETGITVHLIDEHYDHGETIAQCKVPVLSGDTVESLSQRVKEREPGFFLEVLQHLAAQDTFIEIPT</sequence>
<reference evidence="6 7" key="1">
    <citation type="journal article" date="2021" name="Int. J. Syst. Evol. Microbiol.">
        <title>Reticulibacter mediterranei gen. nov., sp. nov., within the new family Reticulibacteraceae fam. nov., and Ktedonospora formicarum gen. nov., sp. nov., Ktedonobacter robiniae sp. nov., Dictyobacter formicarum sp. nov. and Dictyobacter arantiisoli sp. nov., belonging to the class Ktedonobacteria.</title>
        <authorList>
            <person name="Yabe S."/>
            <person name="Zheng Y."/>
            <person name="Wang C.M."/>
            <person name="Sakai Y."/>
            <person name="Abe K."/>
            <person name="Yokota A."/>
            <person name="Donadio S."/>
            <person name="Cavaletti L."/>
            <person name="Monciardini P."/>
        </authorList>
    </citation>
    <scope>NUCLEOTIDE SEQUENCE [LARGE SCALE GENOMIC DNA]</scope>
    <source>
        <strain evidence="6 7">SOSP1-30</strain>
    </source>
</reference>
<evidence type="ECO:0000256" key="3">
    <source>
        <dbReference type="ARBA" id="ARBA00022755"/>
    </source>
</evidence>
<evidence type="ECO:0000256" key="4">
    <source>
        <dbReference type="HAMAP-Rule" id="MF_01930"/>
    </source>
</evidence>
<dbReference type="Proteomes" id="UP000654345">
    <property type="component" value="Unassembled WGS sequence"/>
</dbReference>
<feature type="domain" description="Formyl transferase N-terminal" evidence="5">
    <location>
        <begin position="4"/>
        <end position="188"/>
    </location>
</feature>
<dbReference type="RefSeq" id="WP_201373516.1">
    <property type="nucleotide sequence ID" value="NZ_BNJG01000002.1"/>
</dbReference>
<dbReference type="HAMAP" id="MF_01930">
    <property type="entry name" value="PurN"/>
    <property type="match status" value="1"/>
</dbReference>
<keyword evidence="3 4" id="KW-0658">Purine biosynthesis</keyword>
<dbReference type="EC" id="2.1.2.2" evidence="4"/>
<dbReference type="Pfam" id="PF00551">
    <property type="entry name" value="Formyl_trans_N"/>
    <property type="match status" value="1"/>
</dbReference>
<gene>
    <name evidence="6" type="primary">purN_2</name>
    <name evidence="4" type="synonym">purN</name>
    <name evidence="6" type="ORF">KSB_55560</name>
</gene>
<protein>
    <recommendedName>
        <fullName evidence="4">Phosphoribosylglycinamide formyltransferase</fullName>
        <ecNumber evidence="4">2.1.2.2</ecNumber>
    </recommendedName>
    <alternativeName>
        <fullName evidence="4">5'-phosphoribosylglycinamide transformylase</fullName>
    </alternativeName>
    <alternativeName>
        <fullName evidence="4">GAR transformylase</fullName>
        <shortName evidence="4">GART</shortName>
    </alternativeName>
</protein>